<reference evidence="1" key="1">
    <citation type="journal article" date="2020" name="Stud. Mycol.">
        <title>101 Dothideomycetes genomes: a test case for predicting lifestyles and emergence of pathogens.</title>
        <authorList>
            <person name="Haridas S."/>
            <person name="Albert R."/>
            <person name="Binder M."/>
            <person name="Bloem J."/>
            <person name="Labutti K."/>
            <person name="Salamov A."/>
            <person name="Andreopoulos B."/>
            <person name="Baker S."/>
            <person name="Barry K."/>
            <person name="Bills G."/>
            <person name="Bluhm B."/>
            <person name="Cannon C."/>
            <person name="Castanera R."/>
            <person name="Culley D."/>
            <person name="Daum C."/>
            <person name="Ezra D."/>
            <person name="Gonzalez J."/>
            <person name="Henrissat B."/>
            <person name="Kuo A."/>
            <person name="Liang C."/>
            <person name="Lipzen A."/>
            <person name="Lutzoni F."/>
            <person name="Magnuson J."/>
            <person name="Mondo S."/>
            <person name="Nolan M."/>
            <person name="Ohm R."/>
            <person name="Pangilinan J."/>
            <person name="Park H.-J."/>
            <person name="Ramirez L."/>
            <person name="Alfaro M."/>
            <person name="Sun H."/>
            <person name="Tritt A."/>
            <person name="Yoshinaga Y."/>
            <person name="Zwiers L.-H."/>
            <person name="Turgeon B."/>
            <person name="Goodwin S."/>
            <person name="Spatafora J."/>
            <person name="Crous P."/>
            <person name="Grigoriev I."/>
        </authorList>
    </citation>
    <scope>NUCLEOTIDE SEQUENCE</scope>
    <source>
        <strain evidence="1">CBS 122368</strain>
    </source>
</reference>
<dbReference type="GeneID" id="54581109"/>
<keyword evidence="2" id="KW-1185">Reference proteome</keyword>
<protein>
    <submittedName>
        <fullName evidence="1">Uncharacterized protein</fullName>
    </submittedName>
</protein>
<gene>
    <name evidence="1" type="ORF">BU26DRAFT_514183</name>
</gene>
<proteinExistence type="predicted"/>
<sequence>MSLYKFFPTTPHLNELIAALVLDGKTQIQTEEESTTLFRYGFSKDCRLIAAEVYKRIDEIKAAVTWATVEIPKKEPAALLLTSGRLTSNLLRVVVPLKSAEALMGTKLQLWKGECYEEVPLELGMTLIFEGVQSTPHDVPFLVVPFRTSAR</sequence>
<name>A0A6A6IUG1_9PLEO</name>
<dbReference type="RefSeq" id="XP_033689195.1">
    <property type="nucleotide sequence ID" value="XM_033827779.1"/>
</dbReference>
<dbReference type="OrthoDB" id="3789527at2759"/>
<organism evidence="1 2">
    <name type="scientific">Trematosphaeria pertusa</name>
    <dbReference type="NCBI Taxonomy" id="390896"/>
    <lineage>
        <taxon>Eukaryota</taxon>
        <taxon>Fungi</taxon>
        <taxon>Dikarya</taxon>
        <taxon>Ascomycota</taxon>
        <taxon>Pezizomycotina</taxon>
        <taxon>Dothideomycetes</taxon>
        <taxon>Pleosporomycetidae</taxon>
        <taxon>Pleosporales</taxon>
        <taxon>Massarineae</taxon>
        <taxon>Trematosphaeriaceae</taxon>
        <taxon>Trematosphaeria</taxon>
    </lineage>
</organism>
<accession>A0A6A6IUG1</accession>
<dbReference type="Proteomes" id="UP000800094">
    <property type="component" value="Unassembled WGS sequence"/>
</dbReference>
<evidence type="ECO:0000313" key="2">
    <source>
        <dbReference type="Proteomes" id="UP000800094"/>
    </source>
</evidence>
<dbReference type="AlphaFoldDB" id="A0A6A6IUG1"/>
<dbReference type="EMBL" id="ML987190">
    <property type="protein sequence ID" value="KAF2254191.1"/>
    <property type="molecule type" value="Genomic_DNA"/>
</dbReference>
<evidence type="ECO:0000313" key="1">
    <source>
        <dbReference type="EMBL" id="KAF2254191.1"/>
    </source>
</evidence>